<sequence length="148" mass="16526">MSTETRPITAEEAVSRYGDERWELVDGEIRLMTPAGFNHGLVVGAIYRSVDAHNREVRPGHVVTGEPGFYLSRNPDTVRAPDVAFVTKVRLAAAGQYGLFFPGPPDLAVEFISPDDRSKAIDEKTRCWLEHGTREVWLVNPFSRTVTL</sequence>
<evidence type="ECO:0000259" key="1">
    <source>
        <dbReference type="Pfam" id="PF05685"/>
    </source>
</evidence>
<dbReference type="Pfam" id="PF05685">
    <property type="entry name" value="Uma2"/>
    <property type="match status" value="1"/>
</dbReference>
<evidence type="ECO:0000313" key="3">
    <source>
        <dbReference type="Proteomes" id="UP000317093"/>
    </source>
</evidence>
<gene>
    <name evidence="2" type="ORF">Pan216_27420</name>
</gene>
<organism evidence="2 3">
    <name type="scientific">Kolteria novifilia</name>
    <dbReference type="NCBI Taxonomy" id="2527975"/>
    <lineage>
        <taxon>Bacteria</taxon>
        <taxon>Pseudomonadati</taxon>
        <taxon>Planctomycetota</taxon>
        <taxon>Planctomycetia</taxon>
        <taxon>Kolteriales</taxon>
        <taxon>Kolteriaceae</taxon>
        <taxon>Kolteria</taxon>
    </lineage>
</organism>
<dbReference type="AlphaFoldDB" id="A0A518B4I1"/>
<accession>A0A518B4I1</accession>
<proteinExistence type="predicted"/>
<dbReference type="CDD" id="cd06260">
    <property type="entry name" value="DUF820-like"/>
    <property type="match status" value="1"/>
</dbReference>
<dbReference type="InterPro" id="IPR012296">
    <property type="entry name" value="Nuclease_put_TT1808"/>
</dbReference>
<dbReference type="SUPFAM" id="SSF52980">
    <property type="entry name" value="Restriction endonuclease-like"/>
    <property type="match status" value="1"/>
</dbReference>
<dbReference type="PANTHER" id="PTHR34107:SF4">
    <property type="entry name" value="SLL1222 PROTEIN"/>
    <property type="match status" value="1"/>
</dbReference>
<keyword evidence="3" id="KW-1185">Reference proteome</keyword>
<dbReference type="EMBL" id="CP036279">
    <property type="protein sequence ID" value="QDU61877.1"/>
    <property type="molecule type" value="Genomic_DNA"/>
</dbReference>
<dbReference type="Proteomes" id="UP000317093">
    <property type="component" value="Chromosome"/>
</dbReference>
<dbReference type="InterPro" id="IPR011335">
    <property type="entry name" value="Restrct_endonuc-II-like"/>
</dbReference>
<evidence type="ECO:0000313" key="2">
    <source>
        <dbReference type="EMBL" id="QDU61877.1"/>
    </source>
</evidence>
<dbReference type="RefSeq" id="WP_419193609.1">
    <property type="nucleotide sequence ID" value="NZ_CP036279.1"/>
</dbReference>
<protein>
    <recommendedName>
        <fullName evidence="1">Putative restriction endonuclease domain-containing protein</fullName>
    </recommendedName>
</protein>
<dbReference type="Gene3D" id="3.90.1570.10">
    <property type="entry name" value="tt1808, chain A"/>
    <property type="match status" value="1"/>
</dbReference>
<dbReference type="InterPro" id="IPR008538">
    <property type="entry name" value="Uma2"/>
</dbReference>
<feature type="domain" description="Putative restriction endonuclease" evidence="1">
    <location>
        <begin position="18"/>
        <end position="147"/>
    </location>
</feature>
<reference evidence="2 3" key="1">
    <citation type="submission" date="2019-02" db="EMBL/GenBank/DDBJ databases">
        <title>Deep-cultivation of Planctomycetes and their phenomic and genomic characterization uncovers novel biology.</title>
        <authorList>
            <person name="Wiegand S."/>
            <person name="Jogler M."/>
            <person name="Boedeker C."/>
            <person name="Pinto D."/>
            <person name="Vollmers J."/>
            <person name="Rivas-Marin E."/>
            <person name="Kohn T."/>
            <person name="Peeters S.H."/>
            <person name="Heuer A."/>
            <person name="Rast P."/>
            <person name="Oberbeckmann S."/>
            <person name="Bunk B."/>
            <person name="Jeske O."/>
            <person name="Meyerdierks A."/>
            <person name="Storesund J.E."/>
            <person name="Kallscheuer N."/>
            <person name="Luecker S."/>
            <person name="Lage O.M."/>
            <person name="Pohl T."/>
            <person name="Merkel B.J."/>
            <person name="Hornburger P."/>
            <person name="Mueller R.-W."/>
            <person name="Bruemmer F."/>
            <person name="Labrenz M."/>
            <person name="Spormann A.M."/>
            <person name="Op den Camp H."/>
            <person name="Overmann J."/>
            <person name="Amann R."/>
            <person name="Jetten M.S.M."/>
            <person name="Mascher T."/>
            <person name="Medema M.H."/>
            <person name="Devos D.P."/>
            <person name="Kaster A.-K."/>
            <person name="Ovreas L."/>
            <person name="Rohde M."/>
            <person name="Galperin M.Y."/>
            <person name="Jogler C."/>
        </authorList>
    </citation>
    <scope>NUCLEOTIDE SEQUENCE [LARGE SCALE GENOMIC DNA]</scope>
    <source>
        <strain evidence="2 3">Pan216</strain>
    </source>
</reference>
<dbReference type="PANTHER" id="PTHR34107">
    <property type="entry name" value="SLL0198 PROTEIN-RELATED"/>
    <property type="match status" value="1"/>
</dbReference>
<name>A0A518B4I1_9BACT</name>
<dbReference type="KEGG" id="knv:Pan216_27420"/>